<keyword evidence="4 10" id="KW-0418">Kinase</keyword>
<dbReference type="SUPFAM" id="SSF56112">
    <property type="entry name" value="Protein kinase-like (PK-like)"/>
    <property type="match status" value="1"/>
</dbReference>
<dbReference type="SMART" id="SM00220">
    <property type="entry name" value="S_TKc"/>
    <property type="match status" value="1"/>
</dbReference>
<evidence type="ECO:0000256" key="6">
    <source>
        <dbReference type="PROSITE-ProRule" id="PRU10141"/>
    </source>
</evidence>
<evidence type="ECO:0000256" key="7">
    <source>
        <dbReference type="SAM" id="MobiDB-lite"/>
    </source>
</evidence>
<evidence type="ECO:0000256" key="8">
    <source>
        <dbReference type="SAM" id="Phobius"/>
    </source>
</evidence>
<evidence type="ECO:0000259" key="9">
    <source>
        <dbReference type="PROSITE" id="PS50011"/>
    </source>
</evidence>
<protein>
    <recommendedName>
        <fullName evidence="1">non-specific serine/threonine protein kinase</fullName>
        <ecNumber evidence="1">2.7.11.1</ecNumber>
    </recommendedName>
</protein>
<dbReference type="InterPro" id="IPR000719">
    <property type="entry name" value="Prot_kinase_dom"/>
</dbReference>
<feature type="region of interest" description="Disordered" evidence="7">
    <location>
        <begin position="423"/>
        <end position="452"/>
    </location>
</feature>
<keyword evidence="8" id="KW-1133">Transmembrane helix</keyword>
<feature type="domain" description="Protein kinase" evidence="9">
    <location>
        <begin position="14"/>
        <end position="302"/>
    </location>
</feature>
<evidence type="ECO:0000256" key="4">
    <source>
        <dbReference type="ARBA" id="ARBA00022777"/>
    </source>
</evidence>
<dbReference type="PROSITE" id="PS50011">
    <property type="entry name" value="PROTEIN_KINASE_DOM"/>
    <property type="match status" value="1"/>
</dbReference>
<keyword evidence="8" id="KW-0812">Transmembrane</keyword>
<keyword evidence="5 6" id="KW-0067">ATP-binding</keyword>
<dbReference type="Proteomes" id="UP000823927">
    <property type="component" value="Unassembled WGS sequence"/>
</dbReference>
<comment type="caution">
    <text evidence="10">The sequence shown here is derived from an EMBL/GenBank/DDBJ whole genome shotgun (WGS) entry which is preliminary data.</text>
</comment>
<dbReference type="GO" id="GO:0004674">
    <property type="term" value="F:protein serine/threonine kinase activity"/>
    <property type="evidence" value="ECO:0007669"/>
    <property type="project" value="UniProtKB-EC"/>
</dbReference>
<dbReference type="EMBL" id="DVIT01000013">
    <property type="protein sequence ID" value="HIS46614.1"/>
    <property type="molecule type" value="Genomic_DNA"/>
</dbReference>
<dbReference type="InterPro" id="IPR011009">
    <property type="entry name" value="Kinase-like_dom_sf"/>
</dbReference>
<evidence type="ECO:0000313" key="10">
    <source>
        <dbReference type="EMBL" id="HIS46614.1"/>
    </source>
</evidence>
<evidence type="ECO:0000256" key="1">
    <source>
        <dbReference type="ARBA" id="ARBA00012513"/>
    </source>
</evidence>
<evidence type="ECO:0000313" key="11">
    <source>
        <dbReference type="Proteomes" id="UP000823927"/>
    </source>
</evidence>
<feature type="region of interest" description="Disordered" evidence="7">
    <location>
        <begin position="376"/>
        <end position="408"/>
    </location>
</feature>
<accession>A0A9D1F3I6</accession>
<feature type="binding site" evidence="6">
    <location>
        <position position="48"/>
    </location>
    <ligand>
        <name>ATP</name>
        <dbReference type="ChEBI" id="CHEBI:30616"/>
    </ligand>
</feature>
<dbReference type="InterPro" id="IPR017441">
    <property type="entry name" value="Protein_kinase_ATP_BS"/>
</dbReference>
<sequence length="974" mass="108573">MENVQLDNIWEDWRILSPPIGSGSFGTVYRAKSIQGADFHREYFSAVKVIRIPSDDSEIRSFYADGMNREEIADYYRQILDGLTEEIVLMQSLKGAPNIVIIEDFKVRPHEDGIGWTIYIRMELLKSITAYRLEHPLTVDDIVRLGTDMCSALEYCGKKHIIHRDIKPENIFVNDFGDFKLGDFGIARQLSTTSGSMSHKGTENYMAPEIFKRMHYDATVDIYSLGMVMYRYLNGGRAPFISGNSAPKYAEIQKASARRMSGEPLPHPMNGDEALWAIVLKACEPLPENRYQSPSDMKEDLFRWRFEHKAGQSREILADEKTGVKATSIPSEKENAEENAGSDGTIHLAAAVHGDVGKRPETDTAFPKDIPVPQAEASISQGASPSQQADAMAPQKDQASTGEFGQADEPTVHMFMDQKRHMDQKRYTDQGTPEPEPRHAETDIPAKDTVDDRPKSKFKRNLILSCAFGGAALLLFTCFVPVQLDDSLLDMLRYRAADAQTRAQLFVDKGEDATSGSTAIAYYRRALEADPECMDALIGALDEAYYWADQDGEWEDVVLANTLDLTVRIGACSVSPDSDQQIAIKDYVDYNLYYDGIGQTLQTAIEDGNTEGLDLAATAAQFFANYDQVQRNLAGKADINPEKEYRYEEILNSLYESGISPELEQSLLSQALSQFPENENFLARQAEITDEQVSQLEASVDEALSAGDTAKAYEICASMEALDAERYSQARAKIDEQVLTSTESAINDALNQGNIQGAYDLCSTMEGINAERFEAAKAQIQNFENTQNFLNTLKGLMDARDYEGMKNTIQADETYRGNTYYLVDGIYRTSVESGTGLIYDSNGIYYGAIENNIRKGQGIQFRLYSEGEYRILEGAWDGQANGEGTKTCWDGNGTQYVVSGNFTDGYENGTMTITWSSSGYNWSSQYTAVNGTIQTDGEQNSEGKYIYARAYASDGASAWWEVESLENFGFRLNQ</sequence>
<dbReference type="AlphaFoldDB" id="A0A9D1F3I6"/>
<keyword evidence="8" id="KW-0472">Membrane</keyword>
<feature type="region of interest" description="Disordered" evidence="7">
    <location>
        <begin position="315"/>
        <end position="344"/>
    </location>
</feature>
<dbReference type="PROSITE" id="PS00107">
    <property type="entry name" value="PROTEIN_KINASE_ATP"/>
    <property type="match status" value="1"/>
</dbReference>
<reference evidence="10" key="2">
    <citation type="journal article" date="2021" name="PeerJ">
        <title>Extensive microbial diversity within the chicken gut microbiome revealed by metagenomics and culture.</title>
        <authorList>
            <person name="Gilroy R."/>
            <person name="Ravi A."/>
            <person name="Getino M."/>
            <person name="Pursley I."/>
            <person name="Horton D.L."/>
            <person name="Alikhan N.F."/>
            <person name="Baker D."/>
            <person name="Gharbi K."/>
            <person name="Hall N."/>
            <person name="Watson M."/>
            <person name="Adriaenssens E.M."/>
            <person name="Foster-Nyarko E."/>
            <person name="Jarju S."/>
            <person name="Secka A."/>
            <person name="Antonio M."/>
            <person name="Oren A."/>
            <person name="Chaudhuri R.R."/>
            <person name="La Ragione R."/>
            <person name="Hildebrand F."/>
            <person name="Pallen M.J."/>
        </authorList>
    </citation>
    <scope>NUCLEOTIDE SEQUENCE</scope>
    <source>
        <strain evidence="10">CHK178-757</strain>
    </source>
</reference>
<evidence type="ECO:0000256" key="3">
    <source>
        <dbReference type="ARBA" id="ARBA00022741"/>
    </source>
</evidence>
<evidence type="ECO:0000256" key="5">
    <source>
        <dbReference type="ARBA" id="ARBA00022840"/>
    </source>
</evidence>
<feature type="transmembrane region" description="Helical" evidence="8">
    <location>
        <begin position="462"/>
        <end position="484"/>
    </location>
</feature>
<dbReference type="EC" id="2.7.11.1" evidence="1"/>
<reference evidence="10" key="1">
    <citation type="submission" date="2020-10" db="EMBL/GenBank/DDBJ databases">
        <authorList>
            <person name="Gilroy R."/>
        </authorList>
    </citation>
    <scope>NUCLEOTIDE SEQUENCE</scope>
    <source>
        <strain evidence="10">CHK178-757</strain>
    </source>
</reference>
<feature type="compositionally biased region" description="Polar residues" evidence="7">
    <location>
        <begin position="377"/>
        <end position="389"/>
    </location>
</feature>
<dbReference type="PANTHER" id="PTHR43289:SF6">
    <property type="entry name" value="SERINE_THREONINE-PROTEIN KINASE NEKL-3"/>
    <property type="match status" value="1"/>
</dbReference>
<dbReference type="Gene3D" id="1.10.510.10">
    <property type="entry name" value="Transferase(Phosphotransferase) domain 1"/>
    <property type="match status" value="1"/>
</dbReference>
<name>A0A9D1F3I6_9FIRM</name>
<keyword evidence="3 6" id="KW-0547">Nucleotide-binding</keyword>
<dbReference type="PANTHER" id="PTHR43289">
    <property type="entry name" value="MITOGEN-ACTIVATED PROTEIN KINASE KINASE KINASE 20-RELATED"/>
    <property type="match status" value="1"/>
</dbReference>
<keyword evidence="2" id="KW-0808">Transferase</keyword>
<organism evidence="10 11">
    <name type="scientific">Candidatus Scybalocola faecigallinarum</name>
    <dbReference type="NCBI Taxonomy" id="2840941"/>
    <lineage>
        <taxon>Bacteria</taxon>
        <taxon>Bacillati</taxon>
        <taxon>Bacillota</taxon>
        <taxon>Clostridia</taxon>
        <taxon>Lachnospirales</taxon>
        <taxon>Lachnospiraceae</taxon>
        <taxon>Lachnospiraceae incertae sedis</taxon>
        <taxon>Candidatus Scybalocola (ex Gilroy et al. 2021)</taxon>
    </lineage>
</organism>
<evidence type="ECO:0000256" key="2">
    <source>
        <dbReference type="ARBA" id="ARBA00022679"/>
    </source>
</evidence>
<dbReference type="CDD" id="cd14014">
    <property type="entry name" value="STKc_PknB_like"/>
    <property type="match status" value="1"/>
</dbReference>
<feature type="compositionally biased region" description="Basic and acidic residues" evidence="7">
    <location>
        <begin position="435"/>
        <end position="452"/>
    </location>
</feature>
<dbReference type="Pfam" id="PF00069">
    <property type="entry name" value="Pkinase"/>
    <property type="match status" value="1"/>
</dbReference>
<gene>
    <name evidence="10" type="ORF">IAB46_03465</name>
</gene>
<dbReference type="GO" id="GO:0005524">
    <property type="term" value="F:ATP binding"/>
    <property type="evidence" value="ECO:0007669"/>
    <property type="project" value="UniProtKB-UniRule"/>
</dbReference>
<dbReference type="PROSITE" id="PS00108">
    <property type="entry name" value="PROTEIN_KINASE_ST"/>
    <property type="match status" value="1"/>
</dbReference>
<proteinExistence type="predicted"/>
<dbReference type="InterPro" id="IPR008271">
    <property type="entry name" value="Ser/Thr_kinase_AS"/>
</dbReference>